<evidence type="ECO:0000256" key="3">
    <source>
        <dbReference type="ARBA" id="ARBA00022694"/>
    </source>
</evidence>
<sequence length="311" mass="34877">MTTTITSELIKAEAASLGFFACGIAKADAVEQSVVDSYRRWIAEGCNGSMAYLENYPDKRFDPRLLVPGVRSIVSVALNYAPSRCMPSDAPQFASYALGKDYHDVVKQKLSQLAERLGLELNDQIRAFCDSAPVLERYWAVRAGLGWIGRNHQLIIPRAGSMFFLGELFLPVEVEYDEPMHSRCGTCNRCVEACPTQALQRNADGETCKFDGRLCLNYQTIENRGDIPEDLASKLAPYIYGCDRCQSACPWNRFAVPNTTPELQPSDELLAMKREDWLKLTEEEYRKLFKGSAVKRAKYAGLMRNIKDALG</sequence>
<keyword evidence="6 10" id="KW-0560">Oxidoreductase</keyword>
<dbReference type="GO" id="GO:0008616">
    <property type="term" value="P:tRNA queuosine(34) biosynthetic process"/>
    <property type="evidence" value="ECO:0007669"/>
    <property type="project" value="UniProtKB-KW"/>
</dbReference>
<evidence type="ECO:0000256" key="1">
    <source>
        <dbReference type="ARBA" id="ARBA00022485"/>
    </source>
</evidence>
<dbReference type="Proteomes" id="UP000286598">
    <property type="component" value="Unassembled WGS sequence"/>
</dbReference>
<keyword evidence="4" id="KW-0479">Metal-binding</keyword>
<keyword evidence="11" id="KW-1185">Reference proteome</keyword>
<dbReference type="EMBL" id="QRNO01000055">
    <property type="protein sequence ID" value="RHK48775.1"/>
    <property type="molecule type" value="Genomic_DNA"/>
</dbReference>
<dbReference type="PANTHER" id="PTHR30002:SF4">
    <property type="entry name" value="EPOXYQUEUOSINE REDUCTASE"/>
    <property type="match status" value="1"/>
</dbReference>
<evidence type="ECO:0000313" key="11">
    <source>
        <dbReference type="Proteomes" id="UP000286598"/>
    </source>
</evidence>
<dbReference type="GO" id="GO:0051539">
    <property type="term" value="F:4 iron, 4 sulfur cluster binding"/>
    <property type="evidence" value="ECO:0007669"/>
    <property type="project" value="UniProtKB-KW"/>
</dbReference>
<protein>
    <submittedName>
        <fullName evidence="10">tRNA epoxyqueuosine(34) reductase QueG</fullName>
        <ecNumber evidence="10">1.17.99.6</ecNumber>
    </submittedName>
</protein>
<keyword evidence="8" id="KW-0411">Iron-sulfur</keyword>
<organism evidence="10 11">
    <name type="scientific">Leyella stercorea</name>
    <dbReference type="NCBI Taxonomy" id="363265"/>
    <lineage>
        <taxon>Bacteria</taxon>
        <taxon>Pseudomonadati</taxon>
        <taxon>Bacteroidota</taxon>
        <taxon>Bacteroidia</taxon>
        <taxon>Bacteroidales</taxon>
        <taxon>Prevotellaceae</taxon>
        <taxon>Leyella</taxon>
    </lineage>
</organism>
<dbReference type="Pfam" id="PF08331">
    <property type="entry name" value="QueG_DUF1730"/>
    <property type="match status" value="1"/>
</dbReference>
<reference evidence="10 11" key="1">
    <citation type="submission" date="2018-08" db="EMBL/GenBank/DDBJ databases">
        <title>A genome reference for cultivated species of the human gut microbiota.</title>
        <authorList>
            <person name="Zou Y."/>
            <person name="Xue W."/>
            <person name="Luo G."/>
        </authorList>
    </citation>
    <scope>NUCLEOTIDE SEQUENCE [LARGE SCALE GENOMIC DNA]</scope>
    <source>
        <strain evidence="10 11">AF42-9</strain>
    </source>
</reference>
<dbReference type="GO" id="GO:0052693">
    <property type="term" value="F:epoxyqueuosine reductase activity"/>
    <property type="evidence" value="ECO:0007669"/>
    <property type="project" value="UniProtKB-EC"/>
</dbReference>
<dbReference type="SUPFAM" id="SSF46548">
    <property type="entry name" value="alpha-helical ferredoxin"/>
    <property type="match status" value="1"/>
</dbReference>
<evidence type="ECO:0000256" key="4">
    <source>
        <dbReference type="ARBA" id="ARBA00022723"/>
    </source>
</evidence>
<dbReference type="EC" id="1.17.99.6" evidence="10"/>
<dbReference type="InterPro" id="IPR017896">
    <property type="entry name" value="4Fe4S_Fe-S-bd"/>
</dbReference>
<dbReference type="GO" id="GO:0046872">
    <property type="term" value="F:metal ion binding"/>
    <property type="evidence" value="ECO:0007669"/>
    <property type="project" value="UniProtKB-KW"/>
</dbReference>
<dbReference type="InterPro" id="IPR004453">
    <property type="entry name" value="QueG"/>
</dbReference>
<dbReference type="PANTHER" id="PTHR30002">
    <property type="entry name" value="EPOXYQUEUOSINE REDUCTASE"/>
    <property type="match status" value="1"/>
</dbReference>
<evidence type="ECO:0000259" key="9">
    <source>
        <dbReference type="PROSITE" id="PS51379"/>
    </source>
</evidence>
<dbReference type="Gene3D" id="3.30.70.20">
    <property type="match status" value="1"/>
</dbReference>
<dbReference type="InterPro" id="IPR013542">
    <property type="entry name" value="QueG_DUF1730"/>
</dbReference>
<keyword evidence="7" id="KW-0408">Iron</keyword>
<evidence type="ECO:0000313" key="10">
    <source>
        <dbReference type="EMBL" id="RHK48775.1"/>
    </source>
</evidence>
<proteinExistence type="predicted"/>
<feature type="domain" description="4Fe-4S ferredoxin-type" evidence="9">
    <location>
        <begin position="172"/>
        <end position="204"/>
    </location>
</feature>
<dbReference type="NCBIfam" id="TIGR00276">
    <property type="entry name" value="tRNA epoxyqueuosine(34) reductase QueG"/>
    <property type="match status" value="1"/>
</dbReference>
<keyword evidence="3" id="KW-0819">tRNA processing</keyword>
<name>A0A3R6FEC4_9BACT</name>
<comment type="caution">
    <text evidence="10">The sequence shown here is derived from an EMBL/GenBank/DDBJ whole genome shotgun (WGS) entry which is preliminary data.</text>
</comment>
<evidence type="ECO:0000256" key="5">
    <source>
        <dbReference type="ARBA" id="ARBA00022785"/>
    </source>
</evidence>
<dbReference type="AlphaFoldDB" id="A0A3R6FEC4"/>
<evidence type="ECO:0000256" key="2">
    <source>
        <dbReference type="ARBA" id="ARBA00022490"/>
    </source>
</evidence>
<gene>
    <name evidence="10" type="primary">queG</name>
    <name evidence="10" type="ORF">DW060_10030</name>
</gene>
<dbReference type="Pfam" id="PF13484">
    <property type="entry name" value="Fer4_16"/>
    <property type="match status" value="1"/>
</dbReference>
<dbReference type="InterPro" id="IPR017900">
    <property type="entry name" value="4Fe4S_Fe_S_CS"/>
</dbReference>
<accession>A0A3R6FEC4</accession>
<evidence type="ECO:0000256" key="7">
    <source>
        <dbReference type="ARBA" id="ARBA00023004"/>
    </source>
</evidence>
<evidence type="ECO:0000256" key="8">
    <source>
        <dbReference type="ARBA" id="ARBA00023014"/>
    </source>
</evidence>
<keyword evidence="2" id="KW-0963">Cytoplasm</keyword>
<keyword evidence="1" id="KW-0004">4Fe-4S</keyword>
<dbReference type="PROSITE" id="PS00198">
    <property type="entry name" value="4FE4S_FER_1"/>
    <property type="match status" value="1"/>
</dbReference>
<evidence type="ECO:0000256" key="6">
    <source>
        <dbReference type="ARBA" id="ARBA00023002"/>
    </source>
</evidence>
<dbReference type="PROSITE" id="PS51379">
    <property type="entry name" value="4FE4S_FER_2"/>
    <property type="match status" value="1"/>
</dbReference>
<dbReference type="OrthoDB" id="9784571at2"/>
<keyword evidence="5" id="KW-0671">Queuosine biosynthesis</keyword>